<evidence type="ECO:0000256" key="5">
    <source>
        <dbReference type="PROSITE-ProRule" id="PRU00023"/>
    </source>
</evidence>
<dbReference type="PROSITE" id="PS50297">
    <property type="entry name" value="ANK_REP_REGION"/>
    <property type="match status" value="1"/>
</dbReference>
<dbReference type="InterPro" id="IPR036770">
    <property type="entry name" value="Ankyrin_rpt-contain_sf"/>
</dbReference>
<feature type="domain" description="Ion transport" evidence="8">
    <location>
        <begin position="308"/>
        <end position="551"/>
    </location>
</feature>
<keyword evidence="5" id="KW-0040">ANK repeat</keyword>
<evidence type="ECO:0000256" key="7">
    <source>
        <dbReference type="SAM" id="Phobius"/>
    </source>
</evidence>
<keyword evidence="3 7" id="KW-1133">Transmembrane helix</keyword>
<evidence type="ECO:0000256" key="4">
    <source>
        <dbReference type="ARBA" id="ARBA00023136"/>
    </source>
</evidence>
<dbReference type="Gene3D" id="1.20.120.350">
    <property type="entry name" value="Voltage-gated potassium channels. Chain C"/>
    <property type="match status" value="1"/>
</dbReference>
<dbReference type="Pfam" id="PF12796">
    <property type="entry name" value="Ank_2"/>
    <property type="match status" value="1"/>
</dbReference>
<dbReference type="SUPFAM" id="SSF81324">
    <property type="entry name" value="Voltage-gated potassium channels"/>
    <property type="match status" value="1"/>
</dbReference>
<dbReference type="PROSITE" id="PS50088">
    <property type="entry name" value="ANK_REPEAT"/>
    <property type="match status" value="1"/>
</dbReference>
<dbReference type="InterPro" id="IPR002110">
    <property type="entry name" value="Ankyrin_rpt"/>
</dbReference>
<dbReference type="SMART" id="SM00248">
    <property type="entry name" value="ANK"/>
    <property type="match status" value="1"/>
</dbReference>
<protein>
    <submittedName>
        <fullName evidence="9">Voltage-dependent T-type calcium channel subunit alpha-1G</fullName>
    </submittedName>
</protein>
<keyword evidence="10" id="KW-1185">Reference proteome</keyword>
<dbReference type="Gene3D" id="1.25.40.20">
    <property type="entry name" value="Ankyrin repeat-containing domain"/>
    <property type="match status" value="1"/>
</dbReference>
<comment type="subcellular location">
    <subcellularLocation>
        <location evidence="1">Membrane</location>
        <topology evidence="1">Multi-pass membrane protein</topology>
    </subcellularLocation>
</comment>
<dbReference type="InterPro" id="IPR005821">
    <property type="entry name" value="Ion_trans_dom"/>
</dbReference>
<proteinExistence type="predicted"/>
<evidence type="ECO:0000313" key="10">
    <source>
        <dbReference type="Proteomes" id="UP000186817"/>
    </source>
</evidence>
<dbReference type="Proteomes" id="UP000186817">
    <property type="component" value="Unassembled WGS sequence"/>
</dbReference>
<feature type="compositionally biased region" description="Low complexity" evidence="6">
    <location>
        <begin position="60"/>
        <end position="70"/>
    </location>
</feature>
<reference evidence="9 10" key="1">
    <citation type="submission" date="2016-02" db="EMBL/GenBank/DDBJ databases">
        <title>Genome analysis of coral dinoflagellate symbionts highlights evolutionary adaptations to a symbiotic lifestyle.</title>
        <authorList>
            <person name="Aranda M."/>
            <person name="Li Y."/>
            <person name="Liew Y.J."/>
            <person name="Baumgarten S."/>
            <person name="Simakov O."/>
            <person name="Wilson M."/>
            <person name="Piel J."/>
            <person name="Ashoor H."/>
            <person name="Bougouffa S."/>
            <person name="Bajic V.B."/>
            <person name="Ryu T."/>
            <person name="Ravasi T."/>
            <person name="Bayer T."/>
            <person name="Micklem G."/>
            <person name="Kim H."/>
            <person name="Bhak J."/>
            <person name="Lajeunesse T.C."/>
            <person name="Voolstra C.R."/>
        </authorList>
    </citation>
    <scope>NUCLEOTIDE SEQUENCE [LARGE SCALE GENOMIC DNA]</scope>
    <source>
        <strain evidence="9 10">CCMP2467</strain>
    </source>
</reference>
<dbReference type="InterPro" id="IPR018247">
    <property type="entry name" value="EF_Hand_1_Ca_BS"/>
</dbReference>
<feature type="transmembrane region" description="Helical" evidence="7">
    <location>
        <begin position="518"/>
        <end position="544"/>
    </location>
</feature>
<evidence type="ECO:0000313" key="9">
    <source>
        <dbReference type="EMBL" id="OLP89718.1"/>
    </source>
</evidence>
<evidence type="ECO:0000259" key="8">
    <source>
        <dbReference type="Pfam" id="PF00520"/>
    </source>
</evidence>
<dbReference type="OrthoDB" id="440808at2759"/>
<feature type="transmembrane region" description="Helical" evidence="7">
    <location>
        <begin position="407"/>
        <end position="425"/>
    </location>
</feature>
<dbReference type="AlphaFoldDB" id="A0A1Q9D3G4"/>
<dbReference type="InterPro" id="IPR043203">
    <property type="entry name" value="VGCC_Ca_Na"/>
</dbReference>
<dbReference type="SUPFAM" id="SSF48403">
    <property type="entry name" value="Ankyrin repeat"/>
    <property type="match status" value="1"/>
</dbReference>
<feature type="transmembrane region" description="Helical" evidence="7">
    <location>
        <begin position="377"/>
        <end position="401"/>
    </location>
</feature>
<feature type="compositionally biased region" description="Low complexity" evidence="6">
    <location>
        <begin position="17"/>
        <end position="32"/>
    </location>
</feature>
<organism evidence="9 10">
    <name type="scientific">Symbiodinium microadriaticum</name>
    <name type="common">Dinoflagellate</name>
    <name type="synonym">Zooxanthella microadriatica</name>
    <dbReference type="NCBI Taxonomy" id="2951"/>
    <lineage>
        <taxon>Eukaryota</taxon>
        <taxon>Sar</taxon>
        <taxon>Alveolata</taxon>
        <taxon>Dinophyceae</taxon>
        <taxon>Suessiales</taxon>
        <taxon>Symbiodiniaceae</taxon>
        <taxon>Symbiodinium</taxon>
    </lineage>
</organism>
<feature type="transmembrane region" description="Helical" evidence="7">
    <location>
        <begin position="446"/>
        <end position="473"/>
    </location>
</feature>
<feature type="region of interest" description="Disordered" evidence="6">
    <location>
        <begin position="201"/>
        <end position="234"/>
    </location>
</feature>
<evidence type="ECO:0000256" key="1">
    <source>
        <dbReference type="ARBA" id="ARBA00004141"/>
    </source>
</evidence>
<dbReference type="PANTHER" id="PTHR10037">
    <property type="entry name" value="VOLTAGE-GATED CATION CHANNEL CALCIUM AND SODIUM"/>
    <property type="match status" value="1"/>
</dbReference>
<dbReference type="Gene3D" id="1.10.287.70">
    <property type="match status" value="1"/>
</dbReference>
<feature type="region of interest" description="Disordered" evidence="6">
    <location>
        <begin position="1"/>
        <end position="70"/>
    </location>
</feature>
<dbReference type="Pfam" id="PF00520">
    <property type="entry name" value="Ion_trans"/>
    <property type="match status" value="1"/>
</dbReference>
<dbReference type="GO" id="GO:0001518">
    <property type="term" value="C:voltage-gated sodium channel complex"/>
    <property type="evidence" value="ECO:0007669"/>
    <property type="project" value="TreeGrafter"/>
</dbReference>
<name>A0A1Q9D3G4_SYMMI</name>
<gene>
    <name evidence="9" type="primary">Cacna1g</name>
    <name evidence="9" type="ORF">AK812_SmicGene28796</name>
</gene>
<keyword evidence="2 7" id="KW-0812">Transmembrane</keyword>
<comment type="caution">
    <text evidence="9">The sequence shown here is derived from an EMBL/GenBank/DDBJ whole genome shotgun (WGS) entry which is preliminary data.</text>
</comment>
<dbReference type="InterPro" id="IPR027359">
    <property type="entry name" value="Volt_channel_dom_sf"/>
</dbReference>
<dbReference type="PROSITE" id="PS00018">
    <property type="entry name" value="EF_HAND_1"/>
    <property type="match status" value="1"/>
</dbReference>
<sequence length="779" mass="85914">MKGTANAGEAWQKPENSDSGSGSALGAQSSESSSDDMVHPTSPSTHVAPLPSLSQDHLVSRSPSKNSKNSSDVIKVVEGLTSFRAALLTNQRLTLQMLDMEMEKVKQLPGMLPPDAKLEKRGKSKEVRVRLPGALGPDADGDFGNPRFLSKETKQSLSPAPFAHLQTLDQKRKRRMSWIPKTGSLPGAGTHSTDLVEMSEMPNLPNVPQSESPPELPVKLSTNSRRTSKDADAESVESLVVAHLTKAEKAQAKREAEAFQEAGMLAQFNADLARSQVRKRAAEEFEISKQNDQIKTEGCLPKIAKSSLLERATMTVIFLNAVWLSIDLEFNQEADIIVEAPPLFFVVENLFCTYFTAELLIRYLVYTRTWYAMKDPWFVFDLLLVSLMIFETWIMALVYVFSGGGGGGIVGGTSVLRVARVLRVLRTARMARLVRFMPELMILIKGMMVACRSVFFTLILLLLITYVFAVAFMQFSRDTPDLRELFFSSMPTTVENLILHCIFPDQAYFYSEVAADSAIMAFLVVMFIFLGTLTVMNMLLGVLVEAIKTVSEIEREQMDVDFAKKALWELISKGAADEDGDNRISEQEFVNVLSKPEAVTALTSLGVDVDAALDYGKLLFEDGEPLTFPDFMRGILTLRGSNQTTVKDIVDLRKFTAEEFSQLHDVLRELCVFLMGQGQPKDNVDTKPSRSSSHTSGGAFLKEAAVLHATFQVLNHSQGRTALIAAARFGYSEVCKLLLERGADRHAKIEGSEVVETCGTALDVAYQNGHSEVAAILES</sequence>
<keyword evidence="4 7" id="KW-0472">Membrane</keyword>
<dbReference type="GO" id="GO:0005248">
    <property type="term" value="F:voltage-gated sodium channel activity"/>
    <property type="evidence" value="ECO:0007669"/>
    <property type="project" value="TreeGrafter"/>
</dbReference>
<evidence type="ECO:0000256" key="3">
    <source>
        <dbReference type="ARBA" id="ARBA00022989"/>
    </source>
</evidence>
<accession>A0A1Q9D3G4</accession>
<feature type="transmembrane region" description="Helical" evidence="7">
    <location>
        <begin position="343"/>
        <end position="365"/>
    </location>
</feature>
<feature type="repeat" description="ANK" evidence="5">
    <location>
        <begin position="718"/>
        <end position="750"/>
    </location>
</feature>
<dbReference type="EMBL" id="LSRX01000748">
    <property type="protein sequence ID" value="OLP89718.1"/>
    <property type="molecule type" value="Genomic_DNA"/>
</dbReference>
<evidence type="ECO:0000256" key="6">
    <source>
        <dbReference type="SAM" id="MobiDB-lite"/>
    </source>
</evidence>
<dbReference type="PANTHER" id="PTHR10037:SF62">
    <property type="entry name" value="SODIUM CHANNEL PROTEIN 60E"/>
    <property type="match status" value="1"/>
</dbReference>
<evidence type="ECO:0000256" key="2">
    <source>
        <dbReference type="ARBA" id="ARBA00022692"/>
    </source>
</evidence>